<dbReference type="OrthoDB" id="21094at2759"/>
<gene>
    <name evidence="3" type="ORF">DICPUDRAFT_98697</name>
</gene>
<evidence type="ECO:0000256" key="1">
    <source>
        <dbReference type="SAM" id="Coils"/>
    </source>
</evidence>
<dbReference type="GeneID" id="10504831"/>
<evidence type="ECO:0000313" key="3">
    <source>
        <dbReference type="EMBL" id="EGC32995.1"/>
    </source>
</evidence>
<organism evidence="3 4">
    <name type="scientific">Dictyostelium purpureum</name>
    <name type="common">Slime mold</name>
    <dbReference type="NCBI Taxonomy" id="5786"/>
    <lineage>
        <taxon>Eukaryota</taxon>
        <taxon>Amoebozoa</taxon>
        <taxon>Evosea</taxon>
        <taxon>Eumycetozoa</taxon>
        <taxon>Dictyostelia</taxon>
        <taxon>Dictyosteliales</taxon>
        <taxon>Dictyosteliaceae</taxon>
        <taxon>Dictyostelium</taxon>
    </lineage>
</organism>
<dbReference type="Pfam" id="PF13640">
    <property type="entry name" value="2OG-FeII_Oxy_3"/>
    <property type="match status" value="1"/>
</dbReference>
<dbReference type="PANTHER" id="PTHR33099">
    <property type="entry name" value="FE2OG DIOXYGENASE DOMAIN-CONTAINING PROTEIN"/>
    <property type="match status" value="1"/>
</dbReference>
<dbReference type="PANTHER" id="PTHR33099:SF13">
    <property type="entry name" value="F-BOX DOMAIN-CONTAINING PROTEIN-RELATED"/>
    <property type="match status" value="1"/>
</dbReference>
<dbReference type="eggNOG" id="ENOG502RSP0">
    <property type="taxonomic scope" value="Eukaryota"/>
</dbReference>
<evidence type="ECO:0000259" key="2">
    <source>
        <dbReference type="Pfam" id="PF13640"/>
    </source>
</evidence>
<dbReference type="EMBL" id="GL871163">
    <property type="protein sequence ID" value="EGC32995.1"/>
    <property type="molecule type" value="Genomic_DNA"/>
</dbReference>
<name>F0ZSS2_DICPU</name>
<protein>
    <recommendedName>
        <fullName evidence="2">Prolyl 4-hydroxylase alpha subunit Fe(2+) 2OG dioxygenase domain-containing protein</fullName>
    </recommendedName>
</protein>
<feature type="coiled-coil region" evidence="1">
    <location>
        <begin position="250"/>
        <end position="277"/>
    </location>
</feature>
<dbReference type="InterPro" id="IPR044862">
    <property type="entry name" value="Pro_4_hyd_alph_FE2OG_OXY"/>
</dbReference>
<dbReference type="Proteomes" id="UP000001064">
    <property type="component" value="Unassembled WGS sequence"/>
</dbReference>
<dbReference type="RefSeq" id="XP_003290465.1">
    <property type="nucleotide sequence ID" value="XM_003290417.1"/>
</dbReference>
<keyword evidence="1" id="KW-0175">Coiled coil</keyword>
<dbReference type="AlphaFoldDB" id="F0ZSS2"/>
<evidence type="ECO:0000313" key="4">
    <source>
        <dbReference type="Proteomes" id="UP000001064"/>
    </source>
</evidence>
<sequence>MVNLKEVEYNESLIKLQEILESEKEISPEGNDYSKSNYYCEGILENADTQVDIDGFGQLEFPCQEKQLKMLIEKLGIRAPYGKGGETITDLSVRKVWQIPADQINLNHPTWPKTVDTILNKLKNELGVFDEKIQANLYKMLIYDQGGFFLPHTDSEKEHRMFGTLVIVLPSSHKGGDLIIKHGNKSVTLNLENDQLNQLKYSSFYSDCQHEVKPITSGYRVCLVYNLIKTGKRMLEENEINGGDRKERKLNGEFRNNDQENETVEFLEREINQQLKNSNKLVYVFNHHYTNAQRTFEDLRGKDKLIVEKLMAIKDRCKFILYLAELKLIENSFGEFNEEDTSMGYEEIGVEIGETQVQKFTDINGKQWNVKRLNVDIKKEIFPKDCFNTIESYKIAASGPTGNEGSTEDRFYKTTALVIIKSQDKVNTVIKDGTKDDIPMVVLSDIVLPMIENYSKTNDTDTKECAQIIIDQYFNHPKIKPTLTISKQLRSTIKKYCPSQEKALFVELIKSYQNHQKEFYINIEKIINYFTKEQILNIVKKPIPYDYSNHKPNAKTNNILTAFKNLIKIITNSNNKIDNKIDNQVIQEFIDSNIEFFKPKVPIPNIKSSYNNYQQFQTNNFPSVLIQHYPEYIKIFKDSINHSLSFELPLDSLVTLNNFCKLFDDQPQEINQQLDREKEKIDIIYHQIISNNLKDYLAIDSPQDSCSIDQLYRNWEQLVYPIKDTKVFQKLFFESLIYSNTNIQVILDFIQRIFEGYDNEGANNNTTKVLVDENKLNIEAFTVLYETTLTNYIESITKPTLKNYKYNPITECVCDICKSLNRFMKDHKRTTYSTEITDIGKKNYISKLLDSNNNILQYTNRQKKYSTPGGHNIEKKFNPTTFIHPDDFVKAVEKIKTLVQEFKTILPNQCSSYTIKTIEQFLNNSDKILKNSKTIIPSIKIKKKKIKKMKK</sequence>
<dbReference type="Gene3D" id="2.60.120.620">
    <property type="entry name" value="q2cbj1_9rhob like domain"/>
    <property type="match status" value="1"/>
</dbReference>
<proteinExistence type="predicted"/>
<keyword evidence="4" id="KW-1185">Reference proteome</keyword>
<feature type="domain" description="Prolyl 4-hydroxylase alpha subunit Fe(2+) 2OG dioxygenase" evidence="2">
    <location>
        <begin position="140"/>
        <end position="225"/>
    </location>
</feature>
<accession>F0ZSS2</accession>
<dbReference type="KEGG" id="dpp:DICPUDRAFT_98697"/>
<dbReference type="InParanoid" id="F0ZSS2"/>
<dbReference type="VEuPathDB" id="AmoebaDB:DICPUDRAFT_98697"/>
<reference evidence="4" key="1">
    <citation type="journal article" date="2011" name="Genome Biol.">
        <title>Comparative genomics of the social amoebae Dictyostelium discoideum and Dictyostelium purpureum.</title>
        <authorList>
            <consortium name="US DOE Joint Genome Institute (JGI-PGF)"/>
            <person name="Sucgang R."/>
            <person name="Kuo A."/>
            <person name="Tian X."/>
            <person name="Salerno W."/>
            <person name="Parikh A."/>
            <person name="Feasley C.L."/>
            <person name="Dalin E."/>
            <person name="Tu H."/>
            <person name="Huang E."/>
            <person name="Barry K."/>
            <person name="Lindquist E."/>
            <person name="Shapiro H."/>
            <person name="Bruce D."/>
            <person name="Schmutz J."/>
            <person name="Salamov A."/>
            <person name="Fey P."/>
            <person name="Gaudet P."/>
            <person name="Anjard C."/>
            <person name="Babu M.M."/>
            <person name="Basu S."/>
            <person name="Bushmanova Y."/>
            <person name="van der Wel H."/>
            <person name="Katoh-Kurasawa M."/>
            <person name="Dinh C."/>
            <person name="Coutinho P.M."/>
            <person name="Saito T."/>
            <person name="Elias M."/>
            <person name="Schaap P."/>
            <person name="Kay R.R."/>
            <person name="Henrissat B."/>
            <person name="Eichinger L."/>
            <person name="Rivero F."/>
            <person name="Putnam N.H."/>
            <person name="West C.M."/>
            <person name="Loomis W.F."/>
            <person name="Chisholm R.L."/>
            <person name="Shaulsky G."/>
            <person name="Strassmann J.E."/>
            <person name="Queller D.C."/>
            <person name="Kuspa A."/>
            <person name="Grigoriev I.V."/>
        </authorList>
    </citation>
    <scope>NUCLEOTIDE SEQUENCE [LARGE SCALE GENOMIC DNA]</scope>
    <source>
        <strain evidence="4">QSDP1</strain>
    </source>
</reference>